<organism evidence="3 4">
    <name type="scientific">Dactylonectria macrodidyma</name>
    <dbReference type="NCBI Taxonomy" id="307937"/>
    <lineage>
        <taxon>Eukaryota</taxon>
        <taxon>Fungi</taxon>
        <taxon>Dikarya</taxon>
        <taxon>Ascomycota</taxon>
        <taxon>Pezizomycotina</taxon>
        <taxon>Sordariomycetes</taxon>
        <taxon>Hypocreomycetidae</taxon>
        <taxon>Hypocreales</taxon>
        <taxon>Nectriaceae</taxon>
        <taxon>Dactylonectria</taxon>
    </lineage>
</organism>
<feature type="transmembrane region" description="Helical" evidence="2">
    <location>
        <begin position="78"/>
        <end position="97"/>
    </location>
</feature>
<feature type="transmembrane region" description="Helical" evidence="2">
    <location>
        <begin position="104"/>
        <end position="128"/>
    </location>
</feature>
<keyword evidence="2" id="KW-1133">Transmembrane helix</keyword>
<dbReference type="EMBL" id="JAGMUV010000029">
    <property type="protein sequence ID" value="KAH7116298.1"/>
    <property type="molecule type" value="Genomic_DNA"/>
</dbReference>
<proteinExistence type="predicted"/>
<evidence type="ECO:0000313" key="3">
    <source>
        <dbReference type="EMBL" id="KAH7116298.1"/>
    </source>
</evidence>
<reference evidence="3" key="1">
    <citation type="journal article" date="2021" name="Nat. Commun.">
        <title>Genetic determinants of endophytism in the Arabidopsis root mycobiome.</title>
        <authorList>
            <person name="Mesny F."/>
            <person name="Miyauchi S."/>
            <person name="Thiergart T."/>
            <person name="Pickel B."/>
            <person name="Atanasova L."/>
            <person name="Karlsson M."/>
            <person name="Huettel B."/>
            <person name="Barry K.W."/>
            <person name="Haridas S."/>
            <person name="Chen C."/>
            <person name="Bauer D."/>
            <person name="Andreopoulos W."/>
            <person name="Pangilinan J."/>
            <person name="LaButti K."/>
            <person name="Riley R."/>
            <person name="Lipzen A."/>
            <person name="Clum A."/>
            <person name="Drula E."/>
            <person name="Henrissat B."/>
            <person name="Kohler A."/>
            <person name="Grigoriev I.V."/>
            <person name="Martin F.M."/>
            <person name="Hacquard S."/>
        </authorList>
    </citation>
    <scope>NUCLEOTIDE SEQUENCE</scope>
    <source>
        <strain evidence="3">MPI-CAGE-AT-0147</strain>
    </source>
</reference>
<evidence type="ECO:0000313" key="4">
    <source>
        <dbReference type="Proteomes" id="UP000738349"/>
    </source>
</evidence>
<evidence type="ECO:0000256" key="2">
    <source>
        <dbReference type="SAM" id="Phobius"/>
    </source>
</evidence>
<feature type="transmembrane region" description="Helical" evidence="2">
    <location>
        <begin position="39"/>
        <end position="58"/>
    </location>
</feature>
<gene>
    <name evidence="3" type="ORF">EDB81DRAFT_916587</name>
</gene>
<feature type="compositionally biased region" description="Basic and acidic residues" evidence="1">
    <location>
        <begin position="288"/>
        <end position="321"/>
    </location>
</feature>
<protein>
    <submittedName>
        <fullName evidence="3">Uncharacterized protein</fullName>
    </submittedName>
</protein>
<evidence type="ECO:0000256" key="1">
    <source>
        <dbReference type="SAM" id="MobiDB-lite"/>
    </source>
</evidence>
<dbReference type="AlphaFoldDB" id="A0A9P9ICB2"/>
<accession>A0A9P9ICB2</accession>
<feature type="transmembrane region" description="Helical" evidence="2">
    <location>
        <begin position="148"/>
        <end position="167"/>
    </location>
</feature>
<dbReference type="Proteomes" id="UP000738349">
    <property type="component" value="Unassembled WGS sequence"/>
</dbReference>
<keyword evidence="2" id="KW-0812">Transmembrane</keyword>
<name>A0A9P9ICB2_9HYPO</name>
<feature type="transmembrane region" description="Helical" evidence="2">
    <location>
        <begin position="12"/>
        <end position="32"/>
    </location>
</feature>
<dbReference type="OrthoDB" id="5306317at2759"/>
<sequence>MAPSPYFELSWSILSTIGVINVLFGIVIIAIVGCTAPSVALVVSVATAVANGLCYYCSYTDNPAINKAVASVVADLMWLVQETGLSFYTLIILRATLDRRNRILYVRIFAVLVIIIVAIRMVILVLNVKMTLNSGTVLASLVINNNLHCGYFIAIAMLECVGSFFLVRKFSRGKKAMKQAHLNTDLFHYIMRSTEFRLTLLAVIGLGRAVTHLCNPSFRVVTDLSSQIDRFFYTAECMFPVMIYIDILASRLIHSSLYGSGSGSDHGVGRRSSVARGYTRCKSSPQHQEADLMPEFHHGEDSSGAHMPRDHGSDKEVERRVNKNKNNQTYHQELIYFYLAIPNLY</sequence>
<feature type="region of interest" description="Disordered" evidence="1">
    <location>
        <begin position="260"/>
        <end position="325"/>
    </location>
</feature>
<keyword evidence="4" id="KW-1185">Reference proteome</keyword>
<keyword evidence="2" id="KW-0472">Membrane</keyword>
<comment type="caution">
    <text evidence="3">The sequence shown here is derived from an EMBL/GenBank/DDBJ whole genome shotgun (WGS) entry which is preliminary data.</text>
</comment>